<keyword evidence="3" id="KW-1185">Reference proteome</keyword>
<gene>
    <name evidence="2" type="ordered locus">Mnod_8496</name>
</gene>
<dbReference type="EMBL" id="CP001350">
    <property type="protein sequence ID" value="ACL62599.1"/>
    <property type="molecule type" value="Genomic_DNA"/>
</dbReference>
<accession>B8IW09</accession>
<organism evidence="2 3">
    <name type="scientific">Methylobacterium nodulans (strain LMG 21967 / CNCM I-2342 / ORS 2060)</name>
    <dbReference type="NCBI Taxonomy" id="460265"/>
    <lineage>
        <taxon>Bacteria</taxon>
        <taxon>Pseudomonadati</taxon>
        <taxon>Pseudomonadota</taxon>
        <taxon>Alphaproteobacteria</taxon>
        <taxon>Hyphomicrobiales</taxon>
        <taxon>Methylobacteriaceae</taxon>
        <taxon>Methylobacterium</taxon>
    </lineage>
</organism>
<dbReference type="InterPro" id="IPR050900">
    <property type="entry name" value="Transposase_IS3/IS150/IS904"/>
</dbReference>
<name>B8IW09_METNO</name>
<sequence>MSGKGNCYDNARVERFFKTLKSELVRRSAFQTRAEATDALARSIDGFYTPRRRHAALGFVSPVQVERRCTGSTALHSTEASPLCTDLTHDPEQVVAWFVRRWSVEVTFQELRAHLGVETQRQWSDTAIARTTPCLFALVSSVTLLASRVPARARCQVVTAAWYLKPRPTFSDPWRWCAGCSGASRV</sequence>
<reference evidence="3" key="1">
    <citation type="submission" date="2009-01" db="EMBL/GenBank/DDBJ databases">
        <title>Complete sequence of plasmid 1 of Methylobacterium nodulans ORS 2060.</title>
        <authorList>
            <consortium name="US DOE Joint Genome Institute"/>
            <person name="Lucas S."/>
            <person name="Copeland A."/>
            <person name="Lapidus A."/>
            <person name="Glavina del Rio T."/>
            <person name="Dalin E."/>
            <person name="Tice H."/>
            <person name="Bruce D."/>
            <person name="Goodwin L."/>
            <person name="Pitluck S."/>
            <person name="Sims D."/>
            <person name="Brettin T."/>
            <person name="Detter J.C."/>
            <person name="Han C."/>
            <person name="Larimer F."/>
            <person name="Land M."/>
            <person name="Hauser L."/>
            <person name="Kyrpides N."/>
            <person name="Ivanova N."/>
            <person name="Marx C.J."/>
            <person name="Richardson P."/>
        </authorList>
    </citation>
    <scope>NUCLEOTIDE SEQUENCE [LARGE SCALE GENOMIC DNA]</scope>
    <source>
        <strain evidence="3">LMG 21967 / CNCM I-2342 / ORS 2060</strain>
        <plasmid evidence="3">Plasmid pMNOD01</plasmid>
    </source>
</reference>
<dbReference type="Pfam" id="PF13683">
    <property type="entry name" value="rve_3"/>
    <property type="match status" value="1"/>
</dbReference>
<dbReference type="HOGENOM" id="CLU_1452848_0_0_5"/>
<dbReference type="GO" id="GO:0015074">
    <property type="term" value="P:DNA integration"/>
    <property type="evidence" value="ECO:0007669"/>
    <property type="project" value="InterPro"/>
</dbReference>
<evidence type="ECO:0000259" key="1">
    <source>
        <dbReference type="Pfam" id="PF13683"/>
    </source>
</evidence>
<proteinExistence type="predicted"/>
<dbReference type="SUPFAM" id="SSF53098">
    <property type="entry name" value="Ribonuclease H-like"/>
    <property type="match status" value="1"/>
</dbReference>
<dbReference type="AlphaFoldDB" id="B8IW09"/>
<dbReference type="PANTHER" id="PTHR46889">
    <property type="entry name" value="TRANSPOSASE INSF FOR INSERTION SEQUENCE IS3B-RELATED"/>
    <property type="match status" value="1"/>
</dbReference>
<dbReference type="InterPro" id="IPR012337">
    <property type="entry name" value="RNaseH-like_sf"/>
</dbReference>
<dbReference type="KEGG" id="mno:Mnod_8496"/>
<evidence type="ECO:0000313" key="3">
    <source>
        <dbReference type="Proteomes" id="UP000008207"/>
    </source>
</evidence>
<feature type="domain" description="Integrase catalytic" evidence="1">
    <location>
        <begin position="3"/>
        <end position="62"/>
    </location>
</feature>
<evidence type="ECO:0000313" key="2">
    <source>
        <dbReference type="EMBL" id="ACL62599.1"/>
    </source>
</evidence>
<protein>
    <recommendedName>
        <fullName evidence="1">Integrase catalytic domain-containing protein</fullName>
    </recommendedName>
</protein>
<dbReference type="InterPro" id="IPR001584">
    <property type="entry name" value="Integrase_cat-core"/>
</dbReference>
<keyword evidence="2" id="KW-0614">Plasmid</keyword>
<geneLocation type="plasmid" evidence="2 3">
    <name>pMNOD01</name>
</geneLocation>
<dbReference type="Proteomes" id="UP000008207">
    <property type="component" value="Plasmid pMNOD01"/>
</dbReference>
<dbReference type="PANTHER" id="PTHR46889:SF4">
    <property type="entry name" value="TRANSPOSASE INSO FOR INSERTION SEQUENCE ELEMENT IS911B-RELATED"/>
    <property type="match status" value="1"/>
</dbReference>